<dbReference type="GO" id="GO:0006302">
    <property type="term" value="P:double-strand break repair"/>
    <property type="evidence" value="ECO:0007669"/>
    <property type="project" value="TreeGrafter"/>
</dbReference>
<keyword evidence="11" id="KW-1185">Reference proteome</keyword>
<dbReference type="RefSeq" id="WP_264792547.1">
    <property type="nucleotide sequence ID" value="NZ_AP026867.1"/>
</dbReference>
<comment type="cofactor">
    <cofactor evidence="1">
        <name>Mn(2+)</name>
        <dbReference type="ChEBI" id="CHEBI:29035"/>
    </cofactor>
</comment>
<feature type="domain" description="Endonuclease/exonuclease/phosphatase" evidence="9">
    <location>
        <begin position="34"/>
        <end position="308"/>
    </location>
</feature>
<dbReference type="InterPro" id="IPR051547">
    <property type="entry name" value="TDP2-like"/>
</dbReference>
<protein>
    <submittedName>
        <fullName evidence="10">Endonuclease/exonuclease/phosphatase family protein</fullName>
    </submittedName>
</protein>
<dbReference type="AlphaFoldDB" id="A0A915YE31"/>
<evidence type="ECO:0000313" key="10">
    <source>
        <dbReference type="EMBL" id="BDS11359.1"/>
    </source>
</evidence>
<evidence type="ECO:0000259" key="9">
    <source>
        <dbReference type="Pfam" id="PF03372"/>
    </source>
</evidence>
<dbReference type="Gene3D" id="3.60.10.10">
    <property type="entry name" value="Endonuclease/exonuclease/phosphatase"/>
    <property type="match status" value="1"/>
</dbReference>
<dbReference type="PANTHER" id="PTHR15822">
    <property type="entry name" value="TRAF AND TNF RECEPTOR-ASSOCIATED PROTEIN"/>
    <property type="match status" value="1"/>
</dbReference>
<name>A0A915YE31_9BACT</name>
<evidence type="ECO:0000256" key="6">
    <source>
        <dbReference type="ARBA" id="ARBA00022801"/>
    </source>
</evidence>
<accession>A0A915YE31</accession>
<dbReference type="SUPFAM" id="SSF56219">
    <property type="entry name" value="DNase I-like"/>
    <property type="match status" value="1"/>
</dbReference>
<keyword evidence="4" id="KW-0479">Metal-binding</keyword>
<evidence type="ECO:0000256" key="4">
    <source>
        <dbReference type="ARBA" id="ARBA00022723"/>
    </source>
</evidence>
<keyword evidence="3" id="KW-0540">Nuclease</keyword>
<sequence length="325" mass="38042">MKFSPVYQFNAKVNQWIIHQTDASIPSPDSFKILTFNVLFDTWWGKPHKDHIICSLERFKHQFNVFKELDADLIALNEVTPNYIHRIIQEKWVQDSYYISDSSGATINNFGNLILSKFPIKELSFVTLPQLKRPVPCAKIHFKNQPLIIAATHLSAQKENIERRQLQINELTHFLHQYYPKEDKIILGDLNYHIEQEIVPKAYQDAWESIHSNKKGYTFDGTINTMIHEMWPLAWVYGFKDDVQMRLDRILTQLYHWQPSTIDVCLNTPIYKAQSTPNIIKDIISTIFDRFKLNLARSPKHYLFPSDHFGLIATFTALNPPPTKT</sequence>
<dbReference type="KEGG" id="aup:AsAng_0020710"/>
<dbReference type="GO" id="GO:0070260">
    <property type="term" value="F:5'-tyrosyl-DNA phosphodiesterase activity"/>
    <property type="evidence" value="ECO:0007669"/>
    <property type="project" value="TreeGrafter"/>
</dbReference>
<evidence type="ECO:0000256" key="1">
    <source>
        <dbReference type="ARBA" id="ARBA00001936"/>
    </source>
</evidence>
<evidence type="ECO:0000313" key="11">
    <source>
        <dbReference type="Proteomes" id="UP001060919"/>
    </source>
</evidence>
<proteinExistence type="predicted"/>
<keyword evidence="5" id="KW-0227">DNA damage</keyword>
<evidence type="ECO:0000256" key="7">
    <source>
        <dbReference type="ARBA" id="ARBA00022842"/>
    </source>
</evidence>
<dbReference type="Proteomes" id="UP001060919">
    <property type="component" value="Chromosome"/>
</dbReference>
<reference evidence="10" key="1">
    <citation type="submission" date="2022-09" db="EMBL/GenBank/DDBJ databases">
        <title>Aureispira anguillicida sp. nov., isolated from Leptocephalus of Japanese eel Anguilla japonica.</title>
        <authorList>
            <person name="Yuasa K."/>
            <person name="Mekata T."/>
            <person name="Ikunari K."/>
        </authorList>
    </citation>
    <scope>NUCLEOTIDE SEQUENCE</scope>
    <source>
        <strain evidence="10">EL160426</strain>
    </source>
</reference>
<evidence type="ECO:0000256" key="5">
    <source>
        <dbReference type="ARBA" id="ARBA00022763"/>
    </source>
</evidence>
<keyword evidence="8" id="KW-0234">DNA repair</keyword>
<gene>
    <name evidence="10" type="ORF">AsAng_0020710</name>
</gene>
<evidence type="ECO:0000256" key="3">
    <source>
        <dbReference type="ARBA" id="ARBA00022722"/>
    </source>
</evidence>
<dbReference type="PANTHER" id="PTHR15822:SF4">
    <property type="entry name" value="TYROSYL-DNA PHOSPHODIESTERASE 2"/>
    <property type="match status" value="1"/>
</dbReference>
<dbReference type="InterPro" id="IPR005135">
    <property type="entry name" value="Endo/exonuclease/phosphatase"/>
</dbReference>
<dbReference type="GO" id="GO:0005737">
    <property type="term" value="C:cytoplasm"/>
    <property type="evidence" value="ECO:0007669"/>
    <property type="project" value="TreeGrafter"/>
</dbReference>
<organism evidence="10 11">
    <name type="scientific">Aureispira anguillae</name>
    <dbReference type="NCBI Taxonomy" id="2864201"/>
    <lineage>
        <taxon>Bacteria</taxon>
        <taxon>Pseudomonadati</taxon>
        <taxon>Bacteroidota</taxon>
        <taxon>Saprospiria</taxon>
        <taxon>Saprospirales</taxon>
        <taxon>Saprospiraceae</taxon>
        <taxon>Aureispira</taxon>
    </lineage>
</organism>
<dbReference type="InterPro" id="IPR036691">
    <property type="entry name" value="Endo/exonu/phosph_ase_sf"/>
</dbReference>
<keyword evidence="10" id="KW-0255">Endonuclease</keyword>
<dbReference type="CDD" id="cd09080">
    <property type="entry name" value="TDP2"/>
    <property type="match status" value="1"/>
</dbReference>
<dbReference type="Pfam" id="PF03372">
    <property type="entry name" value="Exo_endo_phos"/>
    <property type="match status" value="1"/>
</dbReference>
<keyword evidence="7" id="KW-0460">Magnesium</keyword>
<dbReference type="GO" id="GO:0046872">
    <property type="term" value="F:metal ion binding"/>
    <property type="evidence" value="ECO:0007669"/>
    <property type="project" value="UniProtKB-KW"/>
</dbReference>
<evidence type="ECO:0000256" key="8">
    <source>
        <dbReference type="ARBA" id="ARBA00023204"/>
    </source>
</evidence>
<comment type="cofactor">
    <cofactor evidence="2">
        <name>Mg(2+)</name>
        <dbReference type="ChEBI" id="CHEBI:18420"/>
    </cofactor>
</comment>
<evidence type="ECO:0000256" key="2">
    <source>
        <dbReference type="ARBA" id="ARBA00001946"/>
    </source>
</evidence>
<dbReference type="GO" id="GO:0003697">
    <property type="term" value="F:single-stranded DNA binding"/>
    <property type="evidence" value="ECO:0007669"/>
    <property type="project" value="TreeGrafter"/>
</dbReference>
<dbReference type="GO" id="GO:0004519">
    <property type="term" value="F:endonuclease activity"/>
    <property type="evidence" value="ECO:0007669"/>
    <property type="project" value="UniProtKB-KW"/>
</dbReference>
<dbReference type="EMBL" id="AP026867">
    <property type="protein sequence ID" value="BDS11359.1"/>
    <property type="molecule type" value="Genomic_DNA"/>
</dbReference>
<keyword evidence="6" id="KW-0378">Hydrolase</keyword>